<organism evidence="6 7">
    <name type="scientific">Yersinia bercovieri ATCC 43970</name>
    <dbReference type="NCBI Taxonomy" id="349968"/>
    <lineage>
        <taxon>Bacteria</taxon>
        <taxon>Pseudomonadati</taxon>
        <taxon>Pseudomonadota</taxon>
        <taxon>Gammaproteobacteria</taxon>
        <taxon>Enterobacterales</taxon>
        <taxon>Yersiniaceae</taxon>
        <taxon>Yersinia</taxon>
    </lineage>
</organism>
<name>A0ABM9XW95_YERBE</name>
<dbReference type="EMBL" id="AALC02000050">
    <property type="protein sequence ID" value="EEQ05610.1"/>
    <property type="molecule type" value="Genomic_DNA"/>
</dbReference>
<evidence type="ECO:0000313" key="7">
    <source>
        <dbReference type="Proteomes" id="UP000010319"/>
    </source>
</evidence>
<dbReference type="Pfam" id="PF01734">
    <property type="entry name" value="Patatin"/>
    <property type="match status" value="1"/>
</dbReference>
<feature type="domain" description="PNPLA" evidence="5">
    <location>
        <begin position="22"/>
        <end position="182"/>
    </location>
</feature>
<reference evidence="6" key="1">
    <citation type="submission" date="2008-12" db="EMBL/GenBank/DDBJ databases">
        <title>Annotation of the Yersinia bercovieri ATCC 43970 genome.</title>
        <authorList>
            <person name="Read T.D."/>
            <person name="Akmal A."/>
            <person name="Bishop-Lilly K."/>
            <person name="Chen P.E."/>
            <person name="Cook C."/>
            <person name="Kiley M.P."/>
            <person name="Lentz S."/>
            <person name="Mateczun A."/>
            <person name="Nagarajan N."/>
            <person name="Nolan N."/>
            <person name="Osborne B.I."/>
            <person name="Pop M."/>
            <person name="Sozhamannan S."/>
            <person name="Stewart A.C."/>
            <person name="Sulakvelidze A."/>
            <person name="Thomason B."/>
            <person name="Willner K."/>
            <person name="Zwick M.E."/>
        </authorList>
    </citation>
    <scope>NUCLEOTIDE SEQUENCE [LARGE SCALE GENOMIC DNA]</scope>
    <source>
        <strain evidence="6">ATCC 43970</strain>
    </source>
</reference>
<feature type="short sequence motif" description="GXSXG" evidence="4">
    <location>
        <begin position="53"/>
        <end position="57"/>
    </location>
</feature>
<protein>
    <submittedName>
        <fullName evidence="6">NTE family protein rssA</fullName>
    </submittedName>
</protein>
<dbReference type="InterPro" id="IPR050301">
    <property type="entry name" value="NTE"/>
</dbReference>
<sequence>MMNTVPNRLNGRNKMREIKVGLALGAGAAKGWAHIGVINVLKEMGVKVDVVAGCSVGSLVGAAYASDHLNEMERWVRSFNYWDVIRLMDLSWRRGGLLRGERVFNAVNSIIEVQEIAECQLPFGSVVTNLTTGRELWFTEGDIKQAIRASCSMPGLFSPVWFDGYWLVDGAVVNPVPVSLARAMGADVVIAVDLQHDAHLVQQDLFSSQTSLENRPSDMSENWHRRLKARIANISLSVTNRVPSALEIMSTSIQVLENRLKRNRMAGDPPDVLIQPYCPQISMLDFHRADEAITAGKLATEKRFEQLRHLIR</sequence>
<comment type="caution">
    <text evidence="6">The sequence shown here is derived from an EMBL/GenBank/DDBJ whole genome shotgun (WGS) entry which is preliminary data.</text>
</comment>
<dbReference type="NCBIfam" id="NF007623">
    <property type="entry name" value="PRK10279.1"/>
    <property type="match status" value="1"/>
</dbReference>
<dbReference type="PANTHER" id="PTHR14226:SF76">
    <property type="entry name" value="NTE FAMILY PROTEIN RSSA"/>
    <property type="match status" value="1"/>
</dbReference>
<dbReference type="InterPro" id="IPR002641">
    <property type="entry name" value="PNPLA_dom"/>
</dbReference>
<dbReference type="PANTHER" id="PTHR14226">
    <property type="entry name" value="NEUROPATHY TARGET ESTERASE/SWISS CHEESE D.MELANOGASTER"/>
    <property type="match status" value="1"/>
</dbReference>
<evidence type="ECO:0000259" key="5">
    <source>
        <dbReference type="PROSITE" id="PS51635"/>
    </source>
</evidence>
<evidence type="ECO:0000256" key="1">
    <source>
        <dbReference type="ARBA" id="ARBA00022801"/>
    </source>
</evidence>
<evidence type="ECO:0000256" key="3">
    <source>
        <dbReference type="ARBA" id="ARBA00023098"/>
    </source>
</evidence>
<dbReference type="InterPro" id="IPR016035">
    <property type="entry name" value="Acyl_Trfase/lysoPLipase"/>
</dbReference>
<gene>
    <name evidence="6" type="ORF">yberc0001_20770</name>
</gene>
<comment type="caution">
    <text evidence="4">Lacks conserved residue(s) required for the propagation of feature annotation.</text>
</comment>
<keyword evidence="3 4" id="KW-0443">Lipid metabolism</keyword>
<feature type="short sequence motif" description="DGA/G" evidence="4">
    <location>
        <begin position="169"/>
        <end position="171"/>
    </location>
</feature>
<evidence type="ECO:0000256" key="2">
    <source>
        <dbReference type="ARBA" id="ARBA00022963"/>
    </source>
</evidence>
<dbReference type="SUPFAM" id="SSF52151">
    <property type="entry name" value="FabD/lysophospholipase-like"/>
    <property type="match status" value="1"/>
</dbReference>
<dbReference type="CDD" id="cd07228">
    <property type="entry name" value="Pat_NTE_like_bacteria"/>
    <property type="match status" value="1"/>
</dbReference>
<proteinExistence type="predicted"/>
<keyword evidence="2 4" id="KW-0442">Lipid degradation</keyword>
<keyword evidence="7" id="KW-1185">Reference proteome</keyword>
<feature type="active site" description="Proton acceptor" evidence="4">
    <location>
        <position position="169"/>
    </location>
</feature>
<dbReference type="Gene3D" id="3.40.1090.10">
    <property type="entry name" value="Cytosolic phospholipase A2 catalytic domain"/>
    <property type="match status" value="2"/>
</dbReference>
<accession>A0ABM9XW95</accession>
<evidence type="ECO:0000313" key="6">
    <source>
        <dbReference type="EMBL" id="EEQ05610.1"/>
    </source>
</evidence>
<dbReference type="Proteomes" id="UP000010319">
    <property type="component" value="Unassembled WGS sequence"/>
</dbReference>
<feature type="active site" description="Nucleophile" evidence="4">
    <location>
        <position position="55"/>
    </location>
</feature>
<evidence type="ECO:0000256" key="4">
    <source>
        <dbReference type="PROSITE-ProRule" id="PRU01161"/>
    </source>
</evidence>
<keyword evidence="1 4" id="KW-0378">Hydrolase</keyword>
<dbReference type="PROSITE" id="PS51635">
    <property type="entry name" value="PNPLA"/>
    <property type="match status" value="1"/>
</dbReference>